<comment type="similarity">
    <text evidence="2">Belongs to the FliK family.</text>
</comment>
<keyword evidence="7" id="KW-0969">Cilium</keyword>
<dbReference type="GO" id="GO:0009424">
    <property type="term" value="C:bacterial-type flagellum hook"/>
    <property type="evidence" value="ECO:0007669"/>
    <property type="project" value="InterPro"/>
</dbReference>
<name>A0A432YF69_9GAMM</name>
<evidence type="ECO:0000256" key="3">
    <source>
        <dbReference type="ARBA" id="ARBA00022795"/>
    </source>
</evidence>
<keyword evidence="4" id="KW-0175">Coiled coil</keyword>
<protein>
    <submittedName>
        <fullName evidence="7">Flagellar hook-length control protein</fullName>
    </submittedName>
</protein>
<dbReference type="Gene3D" id="3.30.750.140">
    <property type="match status" value="1"/>
</dbReference>
<dbReference type="GO" id="GO:0044780">
    <property type="term" value="P:bacterial-type flagellum assembly"/>
    <property type="evidence" value="ECO:0007669"/>
    <property type="project" value="InterPro"/>
</dbReference>
<keyword evidence="7" id="KW-0966">Cell projection</keyword>
<evidence type="ECO:0000256" key="2">
    <source>
        <dbReference type="ARBA" id="ARBA00009149"/>
    </source>
</evidence>
<sequence>MQQLLNLTESTENFVRTGGKAGGKALGKELSLGAGESSDGEFSRLMMQQTEKGKEFQQVKLMPEQATIKKDIDGEGRRNVGAPVESNLFELLQEMQQQMAEVSSEEGEAELSADEVAAVVNIDETQLEKTGDIELSDADLEELLAVFVDKLSHQQGDQKELSAEQRQSLAESMLAKMTDEQKQQLMEQLNAIAKGGADAADQKFIVQLLEPVMPKSDADKLLVGKDKALSENIAAGKDTNKQSDARQVSHALLAALRDVVTESKQESQKSSDPAQLMKQLEAQLAALKENGNTDAKALTGKERGKLEQLMAELRQLMAGASDNKESLTKEQATKAEQLIADLRQTLKQSSDKASAVGASTDTKSGKAEFAISATDSNKGPGESRAEQLAKADKNTKAELAADGQVKGDKALKPDGELATKTAENAQVNQAFRNTVDALSDAGAAKAIQGQMVSTAQGTVAASESSQANTLQALQRPLDLQQTEASQKLQERINIMMSKNIQRADIRLDPPELGNVQIRVNVSGEQTTVQFQVQNAQAREAIESAMPRLREMMEQQGLNLADTQVGEQARDGSGTGDGENASGSETEHWTQESEIALQDGQVVTDGRVDFYV</sequence>
<reference evidence="7 8" key="1">
    <citation type="journal article" date="2011" name="Front. Microbiol.">
        <title>Genomic signatures of strain selection and enhancement in Bacillus atrophaeus var. globigii, a historical biowarfare simulant.</title>
        <authorList>
            <person name="Gibbons H.S."/>
            <person name="Broomall S.M."/>
            <person name="McNew L.A."/>
            <person name="Daligault H."/>
            <person name="Chapman C."/>
            <person name="Bruce D."/>
            <person name="Karavis M."/>
            <person name="Krepps M."/>
            <person name="McGregor P.A."/>
            <person name="Hong C."/>
            <person name="Park K.H."/>
            <person name="Akmal A."/>
            <person name="Feldman A."/>
            <person name="Lin J.S."/>
            <person name="Chang W.E."/>
            <person name="Higgs B.W."/>
            <person name="Demirev P."/>
            <person name="Lindquist J."/>
            <person name="Liem A."/>
            <person name="Fochler E."/>
            <person name="Read T.D."/>
            <person name="Tapia R."/>
            <person name="Johnson S."/>
            <person name="Bishop-Lilly K.A."/>
            <person name="Detter C."/>
            <person name="Han C."/>
            <person name="Sozhamannan S."/>
            <person name="Rosenzweig C.N."/>
            <person name="Skowronski E.W."/>
        </authorList>
    </citation>
    <scope>NUCLEOTIDE SEQUENCE [LARGE SCALE GENOMIC DNA]</scope>
    <source>
        <strain evidence="7 8">TPS4-2</strain>
    </source>
</reference>
<evidence type="ECO:0000259" key="6">
    <source>
        <dbReference type="Pfam" id="PF02120"/>
    </source>
</evidence>
<feature type="domain" description="Flagellar hook-length control protein-like C-terminal" evidence="6">
    <location>
        <begin position="490"/>
        <end position="570"/>
    </location>
</feature>
<evidence type="ECO:0000313" key="8">
    <source>
        <dbReference type="Proteomes" id="UP000288361"/>
    </source>
</evidence>
<accession>A0A432YF69</accession>
<evidence type="ECO:0000313" key="7">
    <source>
        <dbReference type="EMBL" id="RUO59608.1"/>
    </source>
</evidence>
<evidence type="ECO:0000256" key="1">
    <source>
        <dbReference type="ARBA" id="ARBA00003944"/>
    </source>
</evidence>
<comment type="caution">
    <text evidence="7">The sequence shown here is derived from an EMBL/GenBank/DDBJ whole genome shotgun (WGS) entry which is preliminary data.</text>
</comment>
<dbReference type="Proteomes" id="UP000288361">
    <property type="component" value="Unassembled WGS sequence"/>
</dbReference>
<dbReference type="AlphaFoldDB" id="A0A432YF69"/>
<dbReference type="InterPro" id="IPR021136">
    <property type="entry name" value="Flagellar_hook_control-like_C"/>
</dbReference>
<dbReference type="PRINTS" id="PR01007">
    <property type="entry name" value="FLGHOOKFLIK"/>
</dbReference>
<dbReference type="InterPro" id="IPR001635">
    <property type="entry name" value="Flag_hook_Flik"/>
</dbReference>
<feature type="region of interest" description="Disordered" evidence="5">
    <location>
        <begin position="16"/>
        <end position="41"/>
    </location>
</feature>
<keyword evidence="7" id="KW-0282">Flagellum</keyword>
<feature type="coiled-coil region" evidence="4">
    <location>
        <begin position="303"/>
        <end position="352"/>
    </location>
</feature>
<evidence type="ECO:0000256" key="5">
    <source>
        <dbReference type="SAM" id="MobiDB-lite"/>
    </source>
</evidence>
<feature type="compositionally biased region" description="Low complexity" evidence="5">
    <location>
        <begin position="28"/>
        <end position="37"/>
    </location>
</feature>
<dbReference type="PANTHER" id="PTHR37533:SF2">
    <property type="entry name" value="FLAGELLAR HOOK-LENGTH CONTROL PROTEIN"/>
    <property type="match status" value="1"/>
</dbReference>
<dbReference type="CDD" id="cd17470">
    <property type="entry name" value="T3SS_Flik_C"/>
    <property type="match status" value="1"/>
</dbReference>
<dbReference type="InterPro" id="IPR052563">
    <property type="entry name" value="FliK"/>
</dbReference>
<dbReference type="EMBL" id="PIQA01000019">
    <property type="protein sequence ID" value="RUO59608.1"/>
    <property type="molecule type" value="Genomic_DNA"/>
</dbReference>
<feature type="region of interest" description="Disordered" evidence="5">
    <location>
        <begin position="563"/>
        <end position="590"/>
    </location>
</feature>
<dbReference type="Pfam" id="PF02120">
    <property type="entry name" value="Flg_hook"/>
    <property type="match status" value="1"/>
</dbReference>
<dbReference type="RefSeq" id="WP_126753045.1">
    <property type="nucleotide sequence ID" value="NZ_JBHUMT010000013.1"/>
</dbReference>
<dbReference type="InterPro" id="IPR038610">
    <property type="entry name" value="FliK-like_C_sf"/>
</dbReference>
<comment type="function">
    <text evidence="1">Controls the length of the flagellar hook.</text>
</comment>
<keyword evidence="3" id="KW-1005">Bacterial flagellum biogenesis</keyword>
<organism evidence="7 8">
    <name type="scientific">Idiomarina piscisalsi</name>
    <dbReference type="NCBI Taxonomy" id="1096243"/>
    <lineage>
        <taxon>Bacteria</taxon>
        <taxon>Pseudomonadati</taxon>
        <taxon>Pseudomonadota</taxon>
        <taxon>Gammaproteobacteria</taxon>
        <taxon>Alteromonadales</taxon>
        <taxon>Idiomarinaceae</taxon>
        <taxon>Idiomarina</taxon>
    </lineage>
</organism>
<dbReference type="PANTHER" id="PTHR37533">
    <property type="entry name" value="FLAGELLAR HOOK-LENGTH CONTROL PROTEIN"/>
    <property type="match status" value="1"/>
</dbReference>
<gene>
    <name evidence="7" type="ORF">CWI73_12270</name>
</gene>
<proteinExistence type="inferred from homology"/>
<evidence type="ECO:0000256" key="4">
    <source>
        <dbReference type="SAM" id="Coils"/>
    </source>
</evidence>